<evidence type="ECO:0000313" key="1">
    <source>
        <dbReference type="EMBL" id="MCI23846.1"/>
    </source>
</evidence>
<protein>
    <submittedName>
        <fullName evidence="1">Nucleosome assembly protein 1-like 1-like</fullName>
    </submittedName>
</protein>
<dbReference type="EMBL" id="LXQA010138169">
    <property type="protein sequence ID" value="MCI23846.1"/>
    <property type="molecule type" value="Genomic_DNA"/>
</dbReference>
<dbReference type="InterPro" id="IPR037231">
    <property type="entry name" value="NAP-like_sf"/>
</dbReference>
<feature type="non-terminal residue" evidence="1">
    <location>
        <position position="1"/>
    </location>
</feature>
<feature type="non-terminal residue" evidence="1">
    <location>
        <position position="48"/>
    </location>
</feature>
<keyword evidence="2" id="KW-1185">Reference proteome</keyword>
<sequence length="48" mass="5157">YEIVNGVIDVEGITNEAAVGAEDKAAEENGVPSFWLTAMKTNETLTEE</sequence>
<dbReference type="Proteomes" id="UP000265520">
    <property type="component" value="Unassembled WGS sequence"/>
</dbReference>
<accession>A0A392QJV7</accession>
<proteinExistence type="predicted"/>
<dbReference type="AlphaFoldDB" id="A0A392QJV7"/>
<dbReference type="SUPFAM" id="SSF143113">
    <property type="entry name" value="NAP-like"/>
    <property type="match status" value="1"/>
</dbReference>
<evidence type="ECO:0000313" key="2">
    <source>
        <dbReference type="Proteomes" id="UP000265520"/>
    </source>
</evidence>
<name>A0A392QJV7_9FABA</name>
<comment type="caution">
    <text evidence="1">The sequence shown here is derived from an EMBL/GenBank/DDBJ whole genome shotgun (WGS) entry which is preliminary data.</text>
</comment>
<reference evidence="1 2" key="1">
    <citation type="journal article" date="2018" name="Front. Plant Sci.">
        <title>Red Clover (Trifolium pratense) and Zigzag Clover (T. medium) - A Picture of Genomic Similarities and Differences.</title>
        <authorList>
            <person name="Dluhosova J."/>
            <person name="Istvanek J."/>
            <person name="Nedelnik J."/>
            <person name="Repkova J."/>
        </authorList>
    </citation>
    <scope>NUCLEOTIDE SEQUENCE [LARGE SCALE GENOMIC DNA]</scope>
    <source>
        <strain evidence="2">cv. 10/8</strain>
        <tissue evidence="1">Leaf</tissue>
    </source>
</reference>
<organism evidence="1 2">
    <name type="scientific">Trifolium medium</name>
    <dbReference type="NCBI Taxonomy" id="97028"/>
    <lineage>
        <taxon>Eukaryota</taxon>
        <taxon>Viridiplantae</taxon>
        <taxon>Streptophyta</taxon>
        <taxon>Embryophyta</taxon>
        <taxon>Tracheophyta</taxon>
        <taxon>Spermatophyta</taxon>
        <taxon>Magnoliopsida</taxon>
        <taxon>eudicotyledons</taxon>
        <taxon>Gunneridae</taxon>
        <taxon>Pentapetalae</taxon>
        <taxon>rosids</taxon>
        <taxon>fabids</taxon>
        <taxon>Fabales</taxon>
        <taxon>Fabaceae</taxon>
        <taxon>Papilionoideae</taxon>
        <taxon>50 kb inversion clade</taxon>
        <taxon>NPAAA clade</taxon>
        <taxon>Hologalegina</taxon>
        <taxon>IRL clade</taxon>
        <taxon>Trifolieae</taxon>
        <taxon>Trifolium</taxon>
    </lineage>
</organism>